<accession>A0A0F9GDT2</accession>
<proteinExistence type="predicted"/>
<protein>
    <submittedName>
        <fullName evidence="1">Uncharacterized protein</fullName>
    </submittedName>
</protein>
<reference evidence="1" key="1">
    <citation type="journal article" date="2015" name="Nature">
        <title>Complex archaea that bridge the gap between prokaryotes and eukaryotes.</title>
        <authorList>
            <person name="Spang A."/>
            <person name="Saw J.H."/>
            <person name="Jorgensen S.L."/>
            <person name="Zaremba-Niedzwiedzka K."/>
            <person name="Martijn J."/>
            <person name="Lind A.E."/>
            <person name="van Eijk R."/>
            <person name="Schleper C."/>
            <person name="Guy L."/>
            <person name="Ettema T.J."/>
        </authorList>
    </citation>
    <scope>NUCLEOTIDE SEQUENCE</scope>
</reference>
<dbReference type="AlphaFoldDB" id="A0A0F9GDT2"/>
<comment type="caution">
    <text evidence="1">The sequence shown here is derived from an EMBL/GenBank/DDBJ whole genome shotgun (WGS) entry which is preliminary data.</text>
</comment>
<dbReference type="EMBL" id="LAZR01018295">
    <property type="protein sequence ID" value="KKL96938.1"/>
    <property type="molecule type" value="Genomic_DNA"/>
</dbReference>
<name>A0A0F9GDT2_9ZZZZ</name>
<organism evidence="1">
    <name type="scientific">marine sediment metagenome</name>
    <dbReference type="NCBI Taxonomy" id="412755"/>
    <lineage>
        <taxon>unclassified sequences</taxon>
        <taxon>metagenomes</taxon>
        <taxon>ecological metagenomes</taxon>
    </lineage>
</organism>
<sequence>MEKKERIADLLRAQGQSEAANRLLGVARQGRITFGHDVEVCISEVFGLTGLKVGVSWKSLGQVGFQAAHDIAQLLRSAAHLASEIQAIIDAPEEEAVN</sequence>
<evidence type="ECO:0000313" key="1">
    <source>
        <dbReference type="EMBL" id="KKL96938.1"/>
    </source>
</evidence>
<gene>
    <name evidence="1" type="ORF">LCGC14_1839470</name>
</gene>